<reference evidence="2 3" key="1">
    <citation type="submission" date="2015-11" db="EMBL/GenBank/DDBJ databases">
        <title>Genomic analysis of 38 Legionella species identifies large and diverse effector repertoires.</title>
        <authorList>
            <person name="Burstein D."/>
            <person name="Amaro F."/>
            <person name="Zusman T."/>
            <person name="Lifshitz Z."/>
            <person name="Cohen O."/>
            <person name="Gilbert J.A."/>
            <person name="Pupko T."/>
            <person name="Shuman H.A."/>
            <person name="Segal G."/>
        </authorList>
    </citation>
    <scope>NUCLEOTIDE SEQUENCE [LARGE SCALE GENOMIC DNA]</scope>
    <source>
        <strain evidence="2 3">ATCC 49505</strain>
    </source>
</reference>
<dbReference type="Pfam" id="PF02624">
    <property type="entry name" value="YcaO"/>
    <property type="match status" value="1"/>
</dbReference>
<dbReference type="RefSeq" id="WP_058530110.1">
    <property type="nucleotide sequence ID" value="NZ_CAAAHZ010000002.1"/>
</dbReference>
<dbReference type="EMBL" id="LNYK01000034">
    <property type="protein sequence ID" value="KTD19553.1"/>
    <property type="molecule type" value="Genomic_DNA"/>
</dbReference>
<dbReference type="InterPro" id="IPR003776">
    <property type="entry name" value="YcaO-like_dom"/>
</dbReference>
<comment type="caution">
    <text evidence="2">The sequence shown here is derived from an EMBL/GenBank/DDBJ whole genome shotgun (WGS) entry which is preliminary data.</text>
</comment>
<sequence>MNGLNLNQVNCLPHVQAAHASIRHAVKFKLCSESFLSAPRSAVVDGIISYGGSTGIGLNLAAKAYSEFYERNHLFAGIPIDCVRPLSAIEPHTYREKLLNLCQISHNKDKAQCLAHEFSWVRVNNLFDHHAQYYFFNGLSLNGVKKDVPFLGFSDSCACAAHPVKEKALESSLMEFLERQALLGSWLSKSTLYAINPQVLSLVTPYAELAEMLLENGQLYVFSNGRHLPAHTVIMFYFAHSEKDTVQYSIGSSSGFNLQAALTASLEELYQCYSFLYNTESSSGLENKAGAGYHLSFQQCNHRDVKKTIPFLNEHPFFHINHPEEVYAAPVFSLEEVLAELEAVTNDIYYYHHHEKSLDLHITKIMSPDFFAHMAINKPLNFENRYAQKLGISKENAYLEKIPFP</sequence>
<protein>
    <submittedName>
        <fullName evidence="2">YcaO-like family protein</fullName>
    </submittedName>
</protein>
<dbReference type="AlphaFoldDB" id="A0A0W0VHF1"/>
<feature type="domain" description="YcaO" evidence="1">
    <location>
        <begin position="51"/>
        <end position="405"/>
    </location>
</feature>
<dbReference type="PANTHER" id="PTHR37809">
    <property type="entry name" value="RIBOSOMAL PROTEIN S12 METHYLTHIOTRANSFERASE ACCESSORY FACTOR YCAO"/>
    <property type="match status" value="1"/>
</dbReference>
<dbReference type="PANTHER" id="PTHR37809:SF1">
    <property type="entry name" value="RIBOSOMAL PROTEIN S12 METHYLTHIOTRANSFERASE ACCESSORY FACTOR YCAO"/>
    <property type="match status" value="1"/>
</dbReference>
<dbReference type="PATRIC" id="fig|45068.5.peg.2322"/>
<dbReference type="Proteomes" id="UP000054997">
    <property type="component" value="Unassembled WGS sequence"/>
</dbReference>
<organism evidence="2 3">
    <name type="scientific">Legionella londiniensis</name>
    <dbReference type="NCBI Taxonomy" id="45068"/>
    <lineage>
        <taxon>Bacteria</taxon>
        <taxon>Pseudomonadati</taxon>
        <taxon>Pseudomonadota</taxon>
        <taxon>Gammaproteobacteria</taxon>
        <taxon>Legionellales</taxon>
        <taxon>Legionellaceae</taxon>
        <taxon>Legionella</taxon>
    </lineage>
</organism>
<name>A0A0W0VHF1_9GAMM</name>
<gene>
    <name evidence="2" type="ORF">Llon_2133</name>
</gene>
<keyword evidence="3" id="KW-1185">Reference proteome</keyword>
<dbReference type="STRING" id="45068.Llon_2133"/>
<evidence type="ECO:0000259" key="1">
    <source>
        <dbReference type="PROSITE" id="PS51664"/>
    </source>
</evidence>
<evidence type="ECO:0000313" key="3">
    <source>
        <dbReference type="Proteomes" id="UP000054997"/>
    </source>
</evidence>
<evidence type="ECO:0000313" key="2">
    <source>
        <dbReference type="EMBL" id="KTD19553.1"/>
    </source>
</evidence>
<dbReference type="OrthoDB" id="5649316at2"/>
<proteinExistence type="predicted"/>
<dbReference type="PROSITE" id="PS51664">
    <property type="entry name" value="YCAO"/>
    <property type="match status" value="1"/>
</dbReference>
<accession>A0A0W0VHF1</accession>